<dbReference type="WBParaSite" id="NBR_0000229001-mRNA-1">
    <property type="protein sequence ID" value="NBR_0000229001-mRNA-1"/>
    <property type="gene ID" value="NBR_0000229001"/>
</dbReference>
<sequence length="101" mass="11007">MEALQIQGGDTGYRYTNPRVSAIRVEVGQTSRTHQPVATTQFGDVYDAALRTKDTTELSGTMMNIVTAAGRIDNAALYNLFKMRPSVVGASYEEAAPTMLF</sequence>
<protein>
    <submittedName>
        <fullName evidence="3">Phage major capsid protein</fullName>
    </submittedName>
</protein>
<evidence type="ECO:0000313" key="2">
    <source>
        <dbReference type="Proteomes" id="UP000271162"/>
    </source>
</evidence>
<evidence type="ECO:0000313" key="3">
    <source>
        <dbReference type="WBParaSite" id="NBR_0000229001-mRNA-1"/>
    </source>
</evidence>
<dbReference type="EMBL" id="UYSL01002493">
    <property type="protein sequence ID" value="VDL65880.1"/>
    <property type="molecule type" value="Genomic_DNA"/>
</dbReference>
<proteinExistence type="predicted"/>
<name>A0A0N4XID8_NIPBR</name>
<gene>
    <name evidence="1" type="ORF">NBR_LOCUS2291</name>
</gene>
<organism evidence="3">
    <name type="scientific">Nippostrongylus brasiliensis</name>
    <name type="common">Rat hookworm</name>
    <dbReference type="NCBI Taxonomy" id="27835"/>
    <lineage>
        <taxon>Eukaryota</taxon>
        <taxon>Metazoa</taxon>
        <taxon>Ecdysozoa</taxon>
        <taxon>Nematoda</taxon>
        <taxon>Chromadorea</taxon>
        <taxon>Rhabditida</taxon>
        <taxon>Rhabditina</taxon>
        <taxon>Rhabditomorpha</taxon>
        <taxon>Strongyloidea</taxon>
        <taxon>Heligmosomidae</taxon>
        <taxon>Nippostrongylus</taxon>
    </lineage>
</organism>
<evidence type="ECO:0000313" key="1">
    <source>
        <dbReference type="EMBL" id="VDL65880.1"/>
    </source>
</evidence>
<dbReference type="Proteomes" id="UP000271162">
    <property type="component" value="Unassembled WGS sequence"/>
</dbReference>
<keyword evidence="2" id="KW-1185">Reference proteome</keyword>
<accession>A0A0N4XID8</accession>
<reference evidence="1 2" key="2">
    <citation type="submission" date="2018-11" db="EMBL/GenBank/DDBJ databases">
        <authorList>
            <consortium name="Pathogen Informatics"/>
        </authorList>
    </citation>
    <scope>NUCLEOTIDE SEQUENCE [LARGE SCALE GENOMIC DNA]</scope>
</reference>
<dbReference type="AlphaFoldDB" id="A0A0N4XID8"/>
<reference evidence="3" key="1">
    <citation type="submission" date="2017-02" db="UniProtKB">
        <authorList>
            <consortium name="WormBaseParasite"/>
        </authorList>
    </citation>
    <scope>IDENTIFICATION</scope>
</reference>